<accession>A0A0R1W2E1</accession>
<dbReference type="Proteomes" id="UP000051315">
    <property type="component" value="Unassembled WGS sequence"/>
</dbReference>
<dbReference type="InterPro" id="IPR043129">
    <property type="entry name" value="ATPase_NBD"/>
</dbReference>
<dbReference type="OrthoDB" id="9795247at2"/>
<comment type="similarity">
    <text evidence="1">Belongs to the ROK (NagC/XylR) family.</text>
</comment>
<dbReference type="Pfam" id="PF00480">
    <property type="entry name" value="ROK"/>
    <property type="match status" value="1"/>
</dbReference>
<gene>
    <name evidence="2" type="ORF">FC15_GL001648</name>
</gene>
<dbReference type="Gene3D" id="3.30.420.40">
    <property type="match status" value="2"/>
</dbReference>
<reference evidence="2 3" key="1">
    <citation type="journal article" date="2015" name="Genome Announc.">
        <title>Expanding the biotechnology potential of lactobacilli through comparative genomics of 213 strains and associated genera.</title>
        <authorList>
            <person name="Sun Z."/>
            <person name="Harris H.M."/>
            <person name="McCann A."/>
            <person name="Guo C."/>
            <person name="Argimon S."/>
            <person name="Zhang W."/>
            <person name="Yang X."/>
            <person name="Jeffery I.B."/>
            <person name="Cooney J.C."/>
            <person name="Kagawa T.F."/>
            <person name="Liu W."/>
            <person name="Song Y."/>
            <person name="Salvetti E."/>
            <person name="Wrobel A."/>
            <person name="Rasinkangas P."/>
            <person name="Parkhill J."/>
            <person name="Rea M.C."/>
            <person name="O'Sullivan O."/>
            <person name="Ritari J."/>
            <person name="Douillard F.P."/>
            <person name="Paul Ross R."/>
            <person name="Yang R."/>
            <person name="Briner A.E."/>
            <person name="Felis G.E."/>
            <person name="de Vos W.M."/>
            <person name="Barrangou R."/>
            <person name="Klaenhammer T.R."/>
            <person name="Caufield P.W."/>
            <person name="Cui Y."/>
            <person name="Zhang H."/>
            <person name="O'Toole P.W."/>
        </authorList>
    </citation>
    <scope>NUCLEOTIDE SEQUENCE [LARGE SCALE GENOMIC DNA]</scope>
    <source>
        <strain evidence="2 3">DSM 17758</strain>
    </source>
</reference>
<evidence type="ECO:0000256" key="1">
    <source>
        <dbReference type="ARBA" id="ARBA00006479"/>
    </source>
</evidence>
<dbReference type="PATRIC" id="fig|1423735.3.peg.1710"/>
<dbReference type="SUPFAM" id="SSF53067">
    <property type="entry name" value="Actin-like ATPase domain"/>
    <property type="match status" value="1"/>
</dbReference>
<dbReference type="InterPro" id="IPR000600">
    <property type="entry name" value="ROK"/>
</dbReference>
<dbReference type="PANTHER" id="PTHR18964">
    <property type="entry name" value="ROK (REPRESSOR, ORF, KINASE) FAMILY"/>
    <property type="match status" value="1"/>
</dbReference>
<dbReference type="AlphaFoldDB" id="A0A0R1W2E1"/>
<dbReference type="CDD" id="cd24152">
    <property type="entry name" value="ASKHA_NBD_ROK-like"/>
    <property type="match status" value="1"/>
</dbReference>
<organism evidence="2 3">
    <name type="scientific">Lapidilactobacillus concavus DSM 17758</name>
    <dbReference type="NCBI Taxonomy" id="1423735"/>
    <lineage>
        <taxon>Bacteria</taxon>
        <taxon>Bacillati</taxon>
        <taxon>Bacillota</taxon>
        <taxon>Bacilli</taxon>
        <taxon>Lactobacillales</taxon>
        <taxon>Lactobacillaceae</taxon>
        <taxon>Lapidilactobacillus</taxon>
    </lineage>
</organism>
<dbReference type="STRING" id="1423735.FC15_GL001648"/>
<proteinExistence type="inferred from homology"/>
<dbReference type="PANTHER" id="PTHR18964:SF165">
    <property type="entry name" value="BETA-GLUCOSIDE KINASE"/>
    <property type="match status" value="1"/>
</dbReference>
<protein>
    <submittedName>
        <fullName evidence="2">Transcriptional regulator</fullName>
    </submittedName>
</protein>
<dbReference type="EMBL" id="AZFX01000048">
    <property type="protein sequence ID" value="KRM09555.1"/>
    <property type="molecule type" value="Genomic_DNA"/>
</dbReference>
<comment type="caution">
    <text evidence="2">The sequence shown here is derived from an EMBL/GenBank/DDBJ whole genome shotgun (WGS) entry which is preliminary data.</text>
</comment>
<evidence type="ECO:0000313" key="3">
    <source>
        <dbReference type="Proteomes" id="UP000051315"/>
    </source>
</evidence>
<evidence type="ECO:0000313" key="2">
    <source>
        <dbReference type="EMBL" id="KRM09555.1"/>
    </source>
</evidence>
<keyword evidence="3" id="KW-1185">Reference proteome</keyword>
<name>A0A0R1W2E1_9LACO</name>
<sequence>MMKKYLCYDVGGTFVKYAIYAEDATVITKGKFKTRVVDANQFFSDLAKIANEQSDLDAIGISFPGFINPNTGEATRAGALYQLDGLNLVDELKTHLNNVALLVVIENDANCAALAEKLNGNAQDVHDFAVVTLGTGVGGGIVINDHVLHGYQYRAGEFGMMLTDYSEHGEATLHDLASTSALVKLYAQTKRLPVESVSGEQIMAEVDTDSQTRTLVDQWANYVAIAIFNLSVTNAPERILIGGGISQNDKLLPIINAALNRIRFWSDFKCDLKTCAHHNDSGLLGALYLAQQIH</sequence>